<organism evidence="2 3">
    <name type="scientific">Brevibacillus invocatus</name>
    <dbReference type="NCBI Taxonomy" id="173959"/>
    <lineage>
        <taxon>Bacteria</taxon>
        <taxon>Bacillati</taxon>
        <taxon>Bacillota</taxon>
        <taxon>Bacilli</taxon>
        <taxon>Bacillales</taxon>
        <taxon>Paenibacillaceae</taxon>
        <taxon>Brevibacillus</taxon>
    </lineage>
</organism>
<name>A0A3M8BVS5_9BACL</name>
<dbReference type="GO" id="GO:0051607">
    <property type="term" value="P:defense response to virus"/>
    <property type="evidence" value="ECO:0007669"/>
    <property type="project" value="UniProtKB-KW"/>
</dbReference>
<dbReference type="GO" id="GO:0016779">
    <property type="term" value="F:nucleotidyltransferase activity"/>
    <property type="evidence" value="ECO:0007669"/>
    <property type="project" value="InterPro"/>
</dbReference>
<evidence type="ECO:0000256" key="1">
    <source>
        <dbReference type="ARBA" id="ARBA00023118"/>
    </source>
</evidence>
<dbReference type="Pfam" id="PF18144">
    <property type="entry name" value="SMODS"/>
    <property type="match status" value="1"/>
</dbReference>
<evidence type="ECO:0000313" key="3">
    <source>
        <dbReference type="Proteomes" id="UP000282028"/>
    </source>
</evidence>
<sequence>MEDLLQRICSTLQITRTQYDAIETSYGSVSKWLSGDEDLLKDVDVVIYPQGSLRIGTTVKPLSKQEYDLDLVCELKLDWSKTDAMEVFDAIKKRMLQNETYAQMLEVKKRCVRLNYAGNYHLDILPACPTNLVSDDCCIKVPDRSVEGWKDSNPKGYAEWFDKVANDYIPLQQYELFEKRAEIQPLPDVEAVELKPPLKRAVQLIKRYRDVYFENNPEFAPISIVLTTLAAQTYNKQGSVAETIQGVLDGISVLLSKAQQQNKRLKVANPMNPLEDLSERWDNDAMAYKHFVKFVYDFQREWNQIIDLRGIQYVSTALIGMFKGHLPVEEELRKQANFMRVLRENNKLGVTSSGILTTSMLSNTIPVKGHNFYGSV</sequence>
<dbReference type="CDD" id="cd05400">
    <property type="entry name" value="NT_2-5OAS_ClassI-CCAase"/>
    <property type="match status" value="1"/>
</dbReference>
<evidence type="ECO:0000313" key="2">
    <source>
        <dbReference type="EMBL" id="RNB67541.1"/>
    </source>
</evidence>
<reference evidence="2 3" key="1">
    <citation type="submission" date="2018-10" db="EMBL/GenBank/DDBJ databases">
        <title>Phylogenomics of Brevibacillus.</title>
        <authorList>
            <person name="Dunlap C."/>
        </authorList>
    </citation>
    <scope>NUCLEOTIDE SEQUENCE [LARGE SCALE GENOMIC DNA]</scope>
    <source>
        <strain evidence="2 3">JCM 12215</strain>
    </source>
</reference>
<comment type="caution">
    <text evidence="2">The sequence shown here is derived from an EMBL/GenBank/DDBJ whole genome shotgun (WGS) entry which is preliminary data.</text>
</comment>
<keyword evidence="2" id="KW-0808">Transferase</keyword>
<proteinExistence type="predicted"/>
<protein>
    <submittedName>
        <fullName evidence="2">Nucleotidyltransferase</fullName>
    </submittedName>
</protein>
<dbReference type="EMBL" id="RHHR01000051">
    <property type="protein sequence ID" value="RNB67541.1"/>
    <property type="molecule type" value="Genomic_DNA"/>
</dbReference>
<keyword evidence="1" id="KW-0051">Antiviral defense</keyword>
<dbReference type="OrthoDB" id="7572058at2"/>
<dbReference type="AlphaFoldDB" id="A0A3M8BVS5"/>
<dbReference type="InterPro" id="IPR006116">
    <property type="entry name" value="NT_2-5OAS_ClassI-CCAase"/>
</dbReference>
<dbReference type="Proteomes" id="UP000282028">
    <property type="component" value="Unassembled WGS sequence"/>
</dbReference>
<accession>A0A3M8BVS5</accession>
<keyword evidence="3" id="KW-1185">Reference proteome</keyword>
<gene>
    <name evidence="2" type="ORF">EDM52_22460</name>
</gene>